<keyword evidence="1" id="KW-0677">Repeat</keyword>
<dbReference type="EMBL" id="CM001750">
    <property type="protein sequence ID" value="KJB69426.1"/>
    <property type="molecule type" value="Genomic_DNA"/>
</dbReference>
<name>A0A0D2UN02_GOSRA</name>
<evidence type="ECO:0000313" key="4">
    <source>
        <dbReference type="EMBL" id="KJB69426.1"/>
    </source>
</evidence>
<evidence type="ECO:0000256" key="2">
    <source>
        <dbReference type="PROSITE-ProRule" id="PRU00259"/>
    </source>
</evidence>
<evidence type="ECO:0000313" key="5">
    <source>
        <dbReference type="Proteomes" id="UP000032304"/>
    </source>
</evidence>
<dbReference type="Gene3D" id="1.25.10.10">
    <property type="entry name" value="Leucine-rich Repeat Variant"/>
    <property type="match status" value="1"/>
</dbReference>
<feature type="repeat" description="ARM" evidence="2">
    <location>
        <begin position="288"/>
        <end position="332"/>
    </location>
</feature>
<dbReference type="SUPFAM" id="SSF48371">
    <property type="entry name" value="ARM repeat"/>
    <property type="match status" value="1"/>
</dbReference>
<accession>A0A0D2UN02</accession>
<organism evidence="4 5">
    <name type="scientific">Gossypium raimondii</name>
    <name type="common">Peruvian cotton</name>
    <name type="synonym">Gossypium klotzschianum subsp. raimondii</name>
    <dbReference type="NCBI Taxonomy" id="29730"/>
    <lineage>
        <taxon>Eukaryota</taxon>
        <taxon>Viridiplantae</taxon>
        <taxon>Streptophyta</taxon>
        <taxon>Embryophyta</taxon>
        <taxon>Tracheophyta</taxon>
        <taxon>Spermatophyta</taxon>
        <taxon>Magnoliopsida</taxon>
        <taxon>eudicotyledons</taxon>
        <taxon>Gunneridae</taxon>
        <taxon>Pentapetalae</taxon>
        <taxon>rosids</taxon>
        <taxon>malvids</taxon>
        <taxon>Malvales</taxon>
        <taxon>Malvaceae</taxon>
        <taxon>Malvoideae</taxon>
        <taxon>Gossypium</taxon>
    </lineage>
</organism>
<dbReference type="SMART" id="SM00185">
    <property type="entry name" value="ARM"/>
    <property type="match status" value="6"/>
</dbReference>
<sequence length="584" mass="64604">MGEKEKPKQQQQQQSSAESFEAMKSSLSQVIEGISSLISLSHCIRVFTVKWQLIRKKLEELSSGLMAIENCGSSSAQNIEVFSGLVPSILVTVNECHRLARACVDLSYSGKLLMQSYLDVILAKFDNHVKDLSGFYTTGILSHGFAIVVSRPGVTASKDDMRFYIRDLLTRMKIGDTEMKKQALGNLYQVLAEDERYVKLIIETGDIVNVLVQFLDSPEVEIQREASKIVNLISGFDLYKGFLVKAGIIGPLVRILETGNDLCKEGAVKCVQKLTVNADNAWSVSAHGGVTALLKICSNGDFGGELIGPACGVLRNLVGVEEIKRFMVEEGAISTFIKLVTSREDLVQINSMEFLQNIASGDESLTRIVVKEGGIRALIHVLDPKSTVSSKTRETALRTIEDLCFSSQNCINMLMKDGFIDRLLFFLRNGEVSVQESTLKVTSRLCCASEEAKKAMGDAGFIPELVKLLDAKSYEVRSIATTTLHSLVSIPKNRKQFIQDDRNIGCLLQSLDRDEAISGNNKKLLLSILISLTSCNNGRRKIASSGYLKNIEKLAEAEVYDAKRLVRKLSSNRFRSMLSGLWHY</sequence>
<dbReference type="AlphaFoldDB" id="A0A0D2UN02"/>
<dbReference type="InterPro" id="IPR000225">
    <property type="entry name" value="Armadillo"/>
</dbReference>
<dbReference type="InterPro" id="IPR011989">
    <property type="entry name" value="ARM-like"/>
</dbReference>
<keyword evidence="5" id="KW-1185">Reference proteome</keyword>
<dbReference type="Proteomes" id="UP000032304">
    <property type="component" value="Chromosome 11"/>
</dbReference>
<dbReference type="InterPro" id="IPR016024">
    <property type="entry name" value="ARM-type_fold"/>
</dbReference>
<feature type="repeat" description="ARM" evidence="2">
    <location>
        <begin position="460"/>
        <end position="487"/>
    </location>
</feature>
<feature type="domain" description="DUF7032" evidence="3">
    <location>
        <begin position="29"/>
        <end position="140"/>
    </location>
</feature>
<evidence type="ECO:0000256" key="1">
    <source>
        <dbReference type="ARBA" id="ARBA00022737"/>
    </source>
</evidence>
<dbReference type="OMA" id="RFVQDDQ"/>
<dbReference type="eggNOG" id="KOG0167">
    <property type="taxonomic scope" value="Eukaryota"/>
</dbReference>
<gene>
    <name evidence="4" type="ORF">B456_011G023300</name>
</gene>
<dbReference type="Pfam" id="PF23005">
    <property type="entry name" value="DUF7032"/>
    <property type="match status" value="1"/>
</dbReference>
<dbReference type="PROSITE" id="PS50176">
    <property type="entry name" value="ARM_REPEAT"/>
    <property type="match status" value="2"/>
</dbReference>
<dbReference type="Gramene" id="KJB69426">
    <property type="protein sequence ID" value="KJB69426"/>
    <property type="gene ID" value="B456_011G023300"/>
</dbReference>
<protein>
    <recommendedName>
        <fullName evidence="3">DUF7032 domain-containing protein</fullName>
    </recommendedName>
</protein>
<dbReference type="PANTHER" id="PTHR46043">
    <property type="entry name" value="ARM REPEAT SUPERFAMILY PROTEIN"/>
    <property type="match status" value="1"/>
</dbReference>
<dbReference type="KEGG" id="gra:105776439"/>
<dbReference type="OrthoDB" id="7537227at2759"/>
<dbReference type="InterPro" id="IPR054296">
    <property type="entry name" value="DUF7032"/>
</dbReference>
<proteinExistence type="predicted"/>
<reference evidence="4 5" key="1">
    <citation type="journal article" date="2012" name="Nature">
        <title>Repeated polyploidization of Gossypium genomes and the evolution of spinnable cotton fibres.</title>
        <authorList>
            <person name="Paterson A.H."/>
            <person name="Wendel J.F."/>
            <person name="Gundlach H."/>
            <person name="Guo H."/>
            <person name="Jenkins J."/>
            <person name="Jin D."/>
            <person name="Llewellyn D."/>
            <person name="Showmaker K.C."/>
            <person name="Shu S."/>
            <person name="Udall J."/>
            <person name="Yoo M.J."/>
            <person name="Byers R."/>
            <person name="Chen W."/>
            <person name="Doron-Faigenboim A."/>
            <person name="Duke M.V."/>
            <person name="Gong L."/>
            <person name="Grimwood J."/>
            <person name="Grover C."/>
            <person name="Grupp K."/>
            <person name="Hu G."/>
            <person name="Lee T.H."/>
            <person name="Li J."/>
            <person name="Lin L."/>
            <person name="Liu T."/>
            <person name="Marler B.S."/>
            <person name="Page J.T."/>
            <person name="Roberts A.W."/>
            <person name="Romanel E."/>
            <person name="Sanders W.S."/>
            <person name="Szadkowski E."/>
            <person name="Tan X."/>
            <person name="Tang H."/>
            <person name="Xu C."/>
            <person name="Wang J."/>
            <person name="Wang Z."/>
            <person name="Zhang D."/>
            <person name="Zhang L."/>
            <person name="Ashrafi H."/>
            <person name="Bedon F."/>
            <person name="Bowers J.E."/>
            <person name="Brubaker C.L."/>
            <person name="Chee P.W."/>
            <person name="Das S."/>
            <person name="Gingle A.R."/>
            <person name="Haigler C.H."/>
            <person name="Harker D."/>
            <person name="Hoffmann L.V."/>
            <person name="Hovav R."/>
            <person name="Jones D.C."/>
            <person name="Lemke C."/>
            <person name="Mansoor S."/>
            <person name="ur Rahman M."/>
            <person name="Rainville L.N."/>
            <person name="Rambani A."/>
            <person name="Reddy U.K."/>
            <person name="Rong J.K."/>
            <person name="Saranga Y."/>
            <person name="Scheffler B.E."/>
            <person name="Scheffler J.A."/>
            <person name="Stelly D.M."/>
            <person name="Triplett B.A."/>
            <person name="Van Deynze A."/>
            <person name="Vaslin M.F."/>
            <person name="Waghmare V.N."/>
            <person name="Walford S.A."/>
            <person name="Wright R.J."/>
            <person name="Zaki E.A."/>
            <person name="Zhang T."/>
            <person name="Dennis E.S."/>
            <person name="Mayer K.F."/>
            <person name="Peterson D.G."/>
            <person name="Rokhsar D.S."/>
            <person name="Wang X."/>
            <person name="Schmutz J."/>
        </authorList>
    </citation>
    <scope>NUCLEOTIDE SEQUENCE [LARGE SCALE GENOMIC DNA]</scope>
</reference>
<evidence type="ECO:0000259" key="3">
    <source>
        <dbReference type="Pfam" id="PF23005"/>
    </source>
</evidence>
<dbReference type="PANTHER" id="PTHR46043:SF5">
    <property type="entry name" value="ARM REPEAT SUPERFAMILY PROTEIN"/>
    <property type="match status" value="1"/>
</dbReference>
<dbReference type="Pfam" id="PF00514">
    <property type="entry name" value="Arm"/>
    <property type="match status" value="1"/>
</dbReference>